<feature type="domain" description="Trehalase-like N-terminal" evidence="2">
    <location>
        <begin position="6"/>
        <end position="119"/>
    </location>
</feature>
<accession>A0A7Y0L427</accession>
<dbReference type="GO" id="GO:0005975">
    <property type="term" value="P:carbohydrate metabolic process"/>
    <property type="evidence" value="ECO:0007669"/>
    <property type="project" value="InterPro"/>
</dbReference>
<dbReference type="Pfam" id="PF19291">
    <property type="entry name" value="TREH_N"/>
    <property type="match status" value="1"/>
</dbReference>
<sequence length="609" mass="69492">MKFYGFLSNSHTAALISPDASIDWLPFPRFDSPAVFCKLLGDDQNGFFHIVPEGQEGHAEQEYLHDTNVVKTVWRTDAGRAVIHDYLAIGRPELRRFVKSEIPLKVECQPRFHYGLIQATPTPIEHGAIFRNPLDREALILLIHPDDERLFDGVTAQYSMGRWVLPPGRYELILQYIADDEDRLVEAADVIREQTAVLKDDLAHEDLNAALTETILFWRHRLDMLPAYHGPYADAYRRSLLVLYGLTYQTNGAIIAAPTTSLPETIGETRQWDYRFAWVRDGSYAAEALLMAGDHVGSRRFLEFLLNCIDLQGKPFDAPFFHVDGTLIRGEHDLGWLAGYQGSYPCREGNAATRQLQLDIEGDFLYTVYRYYADTHDQEFLRFYWHRIRLAVDWVEANWHQKDASLWEFRDQDDYYTHSQLMCWVALHYGSKMADAVNDAERANRWNKAAEKIQHTIETRGFNQDENSYVQSFGGSAVDAALLVMPLYGFCAADDPRFLGTLKKIEADLVKGHWVYRYASDMLGTAAHPFVLASFWLARVYIRLGRTNEAENLIQGLLGYCTDLGLLGEHADQETGDPRGNFPQGFSHLGLIMSLIELHAARSEPKASR</sequence>
<reference evidence="3 4" key="1">
    <citation type="submission" date="2020-04" db="EMBL/GenBank/DDBJ databases">
        <authorList>
            <person name="Zhang R."/>
            <person name="Schippers A."/>
        </authorList>
    </citation>
    <scope>NUCLEOTIDE SEQUENCE [LARGE SCALE GENOMIC DNA]</scope>
    <source>
        <strain evidence="3 4">DSM 109850</strain>
    </source>
</reference>
<dbReference type="InterPro" id="IPR012341">
    <property type="entry name" value="6hp_glycosidase-like_sf"/>
</dbReference>
<evidence type="ECO:0000313" key="3">
    <source>
        <dbReference type="EMBL" id="NMP22932.1"/>
    </source>
</evidence>
<protein>
    <submittedName>
        <fullName evidence="3">Glycoside hydrolase family 15 protein</fullName>
    </submittedName>
</protein>
<dbReference type="SUPFAM" id="SSF48208">
    <property type="entry name" value="Six-hairpin glycosidases"/>
    <property type="match status" value="1"/>
</dbReference>
<dbReference type="InterPro" id="IPR008928">
    <property type="entry name" value="6-hairpin_glycosidase_sf"/>
</dbReference>
<evidence type="ECO:0000259" key="1">
    <source>
        <dbReference type="Pfam" id="PF00723"/>
    </source>
</evidence>
<dbReference type="Proteomes" id="UP000533476">
    <property type="component" value="Unassembled WGS sequence"/>
</dbReference>
<dbReference type="AlphaFoldDB" id="A0A7Y0L427"/>
<proteinExistence type="predicted"/>
<dbReference type="PANTHER" id="PTHR31616:SF0">
    <property type="entry name" value="GLUCAN 1,4-ALPHA-GLUCOSIDASE"/>
    <property type="match status" value="1"/>
</dbReference>
<keyword evidence="3" id="KW-0378">Hydrolase</keyword>
<dbReference type="InterPro" id="IPR011613">
    <property type="entry name" value="GH15-like"/>
</dbReference>
<organism evidence="3 4">
    <name type="scientific">Sulfobacillus harzensis</name>
    <dbReference type="NCBI Taxonomy" id="2729629"/>
    <lineage>
        <taxon>Bacteria</taxon>
        <taxon>Bacillati</taxon>
        <taxon>Bacillota</taxon>
        <taxon>Clostridia</taxon>
        <taxon>Eubacteriales</taxon>
        <taxon>Clostridiales Family XVII. Incertae Sedis</taxon>
        <taxon>Sulfobacillus</taxon>
    </lineage>
</organism>
<dbReference type="PANTHER" id="PTHR31616">
    <property type="entry name" value="TREHALASE"/>
    <property type="match status" value="1"/>
</dbReference>
<dbReference type="Gene3D" id="1.50.10.10">
    <property type="match status" value="1"/>
</dbReference>
<dbReference type="Pfam" id="PF00723">
    <property type="entry name" value="Glyco_hydro_15"/>
    <property type="match status" value="1"/>
</dbReference>
<keyword evidence="4" id="KW-1185">Reference proteome</keyword>
<comment type="caution">
    <text evidence="3">The sequence shown here is derived from an EMBL/GenBank/DDBJ whole genome shotgun (WGS) entry which is preliminary data.</text>
</comment>
<evidence type="ECO:0000259" key="2">
    <source>
        <dbReference type="Pfam" id="PF19291"/>
    </source>
</evidence>
<gene>
    <name evidence="3" type="ORF">HIJ39_11285</name>
</gene>
<dbReference type="RefSeq" id="WP_169099723.1">
    <property type="nucleotide sequence ID" value="NZ_JABBVZ010000035.1"/>
</dbReference>
<dbReference type="EMBL" id="JABBVZ010000035">
    <property type="protein sequence ID" value="NMP22932.1"/>
    <property type="molecule type" value="Genomic_DNA"/>
</dbReference>
<evidence type="ECO:0000313" key="4">
    <source>
        <dbReference type="Proteomes" id="UP000533476"/>
    </source>
</evidence>
<feature type="domain" description="GH15-like" evidence="1">
    <location>
        <begin position="230"/>
        <end position="546"/>
    </location>
</feature>
<name>A0A7Y0L427_9FIRM</name>
<dbReference type="InterPro" id="IPR045582">
    <property type="entry name" value="Trehalase-like_N"/>
</dbReference>
<dbReference type="GO" id="GO:0004553">
    <property type="term" value="F:hydrolase activity, hydrolyzing O-glycosyl compounds"/>
    <property type="evidence" value="ECO:0007669"/>
    <property type="project" value="TreeGrafter"/>
</dbReference>